<accession>A0ABN3I1N9</accession>
<keyword evidence="2" id="KW-1185">Reference proteome</keyword>
<evidence type="ECO:0000313" key="1">
    <source>
        <dbReference type="EMBL" id="GAA2392032.1"/>
    </source>
</evidence>
<reference evidence="1 2" key="1">
    <citation type="journal article" date="2019" name="Int. J. Syst. Evol. Microbiol.">
        <title>The Global Catalogue of Microorganisms (GCM) 10K type strain sequencing project: providing services to taxonomists for standard genome sequencing and annotation.</title>
        <authorList>
            <consortium name="The Broad Institute Genomics Platform"/>
            <consortium name="The Broad Institute Genome Sequencing Center for Infectious Disease"/>
            <person name="Wu L."/>
            <person name="Ma J."/>
        </authorList>
    </citation>
    <scope>NUCLEOTIDE SEQUENCE [LARGE SCALE GENOMIC DNA]</scope>
    <source>
        <strain evidence="1 2">JCM 4358</strain>
    </source>
</reference>
<gene>
    <name evidence="1" type="ORF">GCM10010255_21910</name>
</gene>
<proteinExistence type="predicted"/>
<dbReference type="RefSeq" id="WP_346137965.1">
    <property type="nucleotide sequence ID" value="NZ_BAAASE010000002.1"/>
</dbReference>
<sequence length="96" mass="10612">MKIMNVVLLVLIIVAVAALTWTSAVLDVRRKRREVAEQQMRDLAAAQLVQRLADRLLATHGSGPAEVPVTPDEKKLWKLPSELEVTGHESPPHMAV</sequence>
<dbReference type="EMBL" id="BAAASE010000002">
    <property type="protein sequence ID" value="GAA2392032.1"/>
    <property type="molecule type" value="Genomic_DNA"/>
</dbReference>
<evidence type="ECO:0000313" key="2">
    <source>
        <dbReference type="Proteomes" id="UP001499986"/>
    </source>
</evidence>
<comment type="caution">
    <text evidence="1">The sequence shown here is derived from an EMBL/GenBank/DDBJ whole genome shotgun (WGS) entry which is preliminary data.</text>
</comment>
<dbReference type="Proteomes" id="UP001499986">
    <property type="component" value="Unassembled WGS sequence"/>
</dbReference>
<name>A0ABN3I1N9_9ACTN</name>
<protein>
    <submittedName>
        <fullName evidence="1">Uncharacterized protein</fullName>
    </submittedName>
</protein>
<organism evidence="1 2">
    <name type="scientific">Streptomyces coeruleofuscus</name>
    <dbReference type="NCBI Taxonomy" id="66879"/>
    <lineage>
        <taxon>Bacteria</taxon>
        <taxon>Bacillati</taxon>
        <taxon>Actinomycetota</taxon>
        <taxon>Actinomycetes</taxon>
        <taxon>Kitasatosporales</taxon>
        <taxon>Streptomycetaceae</taxon>
        <taxon>Streptomyces</taxon>
    </lineage>
</organism>